<evidence type="ECO:0000313" key="12">
    <source>
        <dbReference type="EMBL" id="SEP90329.1"/>
    </source>
</evidence>
<keyword evidence="7" id="KW-0234">DNA repair</keyword>
<dbReference type="Gene3D" id="3.40.50.300">
    <property type="entry name" value="P-loop containing nucleotide triphosphate hydrolases"/>
    <property type="match status" value="2"/>
</dbReference>
<dbReference type="InterPro" id="IPR052511">
    <property type="entry name" value="ATP-dep_Helicase"/>
</dbReference>
<dbReference type="InParanoid" id="A0A1H9BN73"/>
<dbReference type="GO" id="GO:0005524">
    <property type="term" value="F:ATP binding"/>
    <property type="evidence" value="ECO:0007669"/>
    <property type="project" value="UniProtKB-KW"/>
</dbReference>
<dbReference type="PIRSF" id="PIRSF037307">
    <property type="entry name" value="Lhr-like_helic_prd"/>
    <property type="match status" value="1"/>
</dbReference>
<dbReference type="InterPro" id="IPR001650">
    <property type="entry name" value="Helicase_C-like"/>
</dbReference>
<organism evidence="12 13">
    <name type="scientific">Neolewinella agarilytica</name>
    <dbReference type="NCBI Taxonomy" id="478744"/>
    <lineage>
        <taxon>Bacteria</taxon>
        <taxon>Pseudomonadati</taxon>
        <taxon>Bacteroidota</taxon>
        <taxon>Saprospiria</taxon>
        <taxon>Saprospirales</taxon>
        <taxon>Lewinellaceae</taxon>
        <taxon>Neolewinella</taxon>
    </lineage>
</organism>
<gene>
    <name evidence="12" type="ORF">SAMN05444359_103197</name>
</gene>
<dbReference type="AlphaFoldDB" id="A0A1H9BN73"/>
<keyword evidence="8" id="KW-0413">Isomerase</keyword>
<dbReference type="PROSITE" id="PS51194">
    <property type="entry name" value="HELICASE_CTER"/>
    <property type="match status" value="1"/>
</dbReference>
<keyword evidence="4 12" id="KW-0347">Helicase</keyword>
<evidence type="ECO:0000256" key="1">
    <source>
        <dbReference type="ARBA" id="ARBA00022741"/>
    </source>
</evidence>
<dbReference type="GO" id="GO:0006281">
    <property type="term" value="P:DNA repair"/>
    <property type="evidence" value="ECO:0007669"/>
    <property type="project" value="UniProtKB-KW"/>
</dbReference>
<evidence type="ECO:0000256" key="9">
    <source>
        <dbReference type="ARBA" id="ARBA00093467"/>
    </source>
</evidence>
<comment type="similarity">
    <text evidence="9">Belongs to the Lhr helicase family. Lhr-Core subfamily.</text>
</comment>
<dbReference type="EMBL" id="FOFB01000003">
    <property type="protein sequence ID" value="SEP90329.1"/>
    <property type="molecule type" value="Genomic_DNA"/>
</dbReference>
<dbReference type="GO" id="GO:0003677">
    <property type="term" value="F:DNA binding"/>
    <property type="evidence" value="ECO:0007669"/>
    <property type="project" value="UniProtKB-KW"/>
</dbReference>
<evidence type="ECO:0000259" key="11">
    <source>
        <dbReference type="PROSITE" id="PS51194"/>
    </source>
</evidence>
<keyword evidence="3" id="KW-0378">Hydrolase</keyword>
<dbReference type="InterPro" id="IPR013701">
    <property type="entry name" value="Lhr-like_DEAD/DEAH_assoc"/>
</dbReference>
<evidence type="ECO:0000256" key="5">
    <source>
        <dbReference type="ARBA" id="ARBA00022840"/>
    </source>
</evidence>
<evidence type="ECO:0000256" key="6">
    <source>
        <dbReference type="ARBA" id="ARBA00023125"/>
    </source>
</evidence>
<dbReference type="InterPro" id="IPR011545">
    <property type="entry name" value="DEAD/DEAH_box_helicase_dom"/>
</dbReference>
<dbReference type="STRING" id="478744.SAMN05444359_103197"/>
<evidence type="ECO:0000256" key="3">
    <source>
        <dbReference type="ARBA" id="ARBA00022801"/>
    </source>
</evidence>
<feature type="domain" description="Helicase ATP-binding" evidence="10">
    <location>
        <begin position="43"/>
        <end position="241"/>
    </location>
</feature>
<sequence length="874" mass="97090">MPFGWIVSSSTNISAADSAVLARGSDWFHQQGWEVFPFQQQSWEAYLAGKSGLVNAPTGSGKTYSLIIPILLEYLAEQQKNGGAAAGAGEGTSSKAGKIGLRAIWITPIRALTREIQQAAQRAADDLGVSWRIDIRSGDTPTAERTKQRKNPPQILITTPESLHLLLSSKGYEDYFSNLRCLVADEWHELMGTKRGVLLELALSRIRALRKTDFKTWGISATIGNMQEAADVLHGQPATCPPQPATPNLQPATPNLQPATCNLLPATPNLPPAIIRAETKKETEIITVMPDTIETFPWAGHLGIKLLEKVLPIIHSSGSTLIFTNTRVQCEIWYQRLLEADPDLSGQIAMHHGSIDRKLRDWVEDALHEGTLKAVVCTASLDLGVDFRPVETIVQIGSPKGVARFLQRAGRSGHRPGAKSVIHFVPTNSLELLEASALRRCIEEGRIEQRMPFIRSFDVLIQYLVTLAVGGGFRPKETLAEIRQTFSFSSVSDEEFSWCLDFITTGGNSLGAYDEYHKVVEEDGLYKVVSKRVAMMHRLSIGAIVSGQVLMLKFITGARIGTIDEYFVSTLNTGDTFFFGGRSLKLVKVKGTDVLVRRSRAKKGKIPSWHGGTLPLSSQLSIGLRDVLDDLKRGNYRDAELEKLAPLGEVQARRSAIPARDELLVEYFQDKEGYHLLMYPCEGRGIHEGLANLIAWRIGQFAPMTFTVASNDYGFEILSDQPIPIEEALGSDLFNTNELEADLNQGINTAEMAGRRFRDIAAIAGLVFKGYPGKKKKEKHLQSSSRLFFEVFTDYEPDNLLLLQAYDETLTFQLQEARMRAALDRINGQKIVFTRPPKATPFSFSLIVDRMRQRVSSEKLTDRIKRMRLAVVRD</sequence>
<dbReference type="CDD" id="cd18796">
    <property type="entry name" value="SF2_C_LHR"/>
    <property type="match status" value="1"/>
</dbReference>
<evidence type="ECO:0000259" key="10">
    <source>
        <dbReference type="PROSITE" id="PS51192"/>
    </source>
</evidence>
<dbReference type="GO" id="GO:0004386">
    <property type="term" value="F:helicase activity"/>
    <property type="evidence" value="ECO:0007669"/>
    <property type="project" value="UniProtKB-KW"/>
</dbReference>
<dbReference type="InterPro" id="IPR017170">
    <property type="entry name" value="Lhr-like"/>
</dbReference>
<proteinExistence type="inferred from homology"/>
<dbReference type="GO" id="GO:0016887">
    <property type="term" value="F:ATP hydrolysis activity"/>
    <property type="evidence" value="ECO:0007669"/>
    <property type="project" value="TreeGrafter"/>
</dbReference>
<name>A0A1H9BN73_9BACT</name>
<evidence type="ECO:0000256" key="4">
    <source>
        <dbReference type="ARBA" id="ARBA00022806"/>
    </source>
</evidence>
<dbReference type="Proteomes" id="UP000199021">
    <property type="component" value="Unassembled WGS sequence"/>
</dbReference>
<evidence type="ECO:0000313" key="13">
    <source>
        <dbReference type="Proteomes" id="UP000199021"/>
    </source>
</evidence>
<dbReference type="SMART" id="SM00487">
    <property type="entry name" value="DEXDc"/>
    <property type="match status" value="1"/>
</dbReference>
<protein>
    <submittedName>
        <fullName evidence="12">ATP-dependent helicase Lhr and Lhr-like helicase</fullName>
    </submittedName>
</protein>
<dbReference type="PANTHER" id="PTHR47962:SF3">
    <property type="entry name" value="LARGE ATP-DEPENDENT HELICASE-RELATED PROTEIN"/>
    <property type="match status" value="1"/>
</dbReference>
<reference evidence="13" key="1">
    <citation type="submission" date="2016-10" db="EMBL/GenBank/DDBJ databases">
        <authorList>
            <person name="Varghese N."/>
            <person name="Submissions S."/>
        </authorList>
    </citation>
    <scope>NUCLEOTIDE SEQUENCE [LARGE SCALE GENOMIC DNA]</scope>
    <source>
        <strain evidence="13">DSM 24740</strain>
    </source>
</reference>
<evidence type="ECO:0000256" key="7">
    <source>
        <dbReference type="ARBA" id="ARBA00023204"/>
    </source>
</evidence>
<dbReference type="Pfam" id="PF08494">
    <property type="entry name" value="DEAD_assoc"/>
    <property type="match status" value="1"/>
</dbReference>
<dbReference type="SUPFAM" id="SSF52540">
    <property type="entry name" value="P-loop containing nucleoside triphosphate hydrolases"/>
    <property type="match status" value="1"/>
</dbReference>
<dbReference type="SMART" id="SM00490">
    <property type="entry name" value="HELICc"/>
    <property type="match status" value="1"/>
</dbReference>
<dbReference type="InterPro" id="IPR027417">
    <property type="entry name" value="P-loop_NTPase"/>
</dbReference>
<keyword evidence="2" id="KW-0227">DNA damage</keyword>
<dbReference type="Pfam" id="PF00271">
    <property type="entry name" value="Helicase_C"/>
    <property type="match status" value="1"/>
</dbReference>
<accession>A0A1H9BN73</accession>
<keyword evidence="1" id="KW-0547">Nucleotide-binding</keyword>
<keyword evidence="13" id="KW-1185">Reference proteome</keyword>
<evidence type="ECO:0000256" key="8">
    <source>
        <dbReference type="ARBA" id="ARBA00023235"/>
    </source>
</evidence>
<keyword evidence="5" id="KW-0067">ATP-binding</keyword>
<keyword evidence="6" id="KW-0238">DNA-binding</keyword>
<dbReference type="PROSITE" id="PS51192">
    <property type="entry name" value="HELICASE_ATP_BIND_1"/>
    <property type="match status" value="1"/>
</dbReference>
<dbReference type="Pfam" id="PF19306">
    <property type="entry name" value="WHD_Lhr"/>
    <property type="match status" value="1"/>
</dbReference>
<evidence type="ECO:0000256" key="2">
    <source>
        <dbReference type="ARBA" id="ARBA00022763"/>
    </source>
</evidence>
<dbReference type="InterPro" id="IPR014001">
    <property type="entry name" value="Helicase_ATP-bd"/>
</dbReference>
<feature type="domain" description="Helicase C-terminal" evidence="11">
    <location>
        <begin position="306"/>
        <end position="465"/>
    </location>
</feature>
<dbReference type="Pfam" id="PF00270">
    <property type="entry name" value="DEAD"/>
    <property type="match status" value="1"/>
</dbReference>
<dbReference type="InterPro" id="IPR045628">
    <property type="entry name" value="Lhr_WH_dom"/>
</dbReference>
<dbReference type="PANTHER" id="PTHR47962">
    <property type="entry name" value="ATP-DEPENDENT HELICASE LHR-RELATED-RELATED"/>
    <property type="match status" value="1"/>
</dbReference>